<dbReference type="KEGG" id="osn:115217087"/>
<keyword evidence="4 6" id="KW-0732">Signal</keyword>
<evidence type="ECO:0000256" key="6">
    <source>
        <dbReference type="SAM" id="SignalP"/>
    </source>
</evidence>
<feature type="chain" id="PRO_5028059529" evidence="6">
    <location>
        <begin position="25"/>
        <end position="152"/>
    </location>
</feature>
<sequence>MTMASGRMFWSLLLVMSTLAFAKGSLVFEDCGSNQATIDSVSVSNCTKLPCQIKRGSQMHLNVSFTPKVSINSAKVKVYGIVHGINIPFPVSPEDACKNSGLHCPLSPGTTANYHYSLDVSNTFPEISVIIKWLILQGKVDVFCFEISALLI</sequence>
<dbReference type="GO" id="GO:0032367">
    <property type="term" value="P:intracellular cholesterol transport"/>
    <property type="evidence" value="ECO:0007669"/>
    <property type="project" value="InterPro"/>
</dbReference>
<dbReference type="Proteomes" id="UP000515154">
    <property type="component" value="Linkage group LG11"/>
</dbReference>
<evidence type="ECO:0000313" key="9">
    <source>
        <dbReference type="RefSeq" id="XP_029642540.1"/>
    </source>
</evidence>
<dbReference type="PANTHER" id="PTHR11306">
    <property type="entry name" value="NIEMANN PICK TYPE C2 PROTEIN NPC2-RELATED"/>
    <property type="match status" value="1"/>
</dbReference>
<dbReference type="PANTHER" id="PTHR11306:SF68">
    <property type="entry name" value="NPC INTRACELLULAR CHOLESTEROL TRANSPORTER 2"/>
    <property type="match status" value="1"/>
</dbReference>
<dbReference type="SMART" id="SM00737">
    <property type="entry name" value="ML"/>
    <property type="match status" value="1"/>
</dbReference>
<reference evidence="9" key="1">
    <citation type="submission" date="2025-08" db="UniProtKB">
        <authorList>
            <consortium name="RefSeq"/>
        </authorList>
    </citation>
    <scope>IDENTIFICATION</scope>
</reference>
<organism evidence="8 9">
    <name type="scientific">Octopus sinensis</name>
    <name type="common">East Asian common octopus</name>
    <dbReference type="NCBI Taxonomy" id="2607531"/>
    <lineage>
        <taxon>Eukaryota</taxon>
        <taxon>Metazoa</taxon>
        <taxon>Spiralia</taxon>
        <taxon>Lophotrochozoa</taxon>
        <taxon>Mollusca</taxon>
        <taxon>Cephalopoda</taxon>
        <taxon>Coleoidea</taxon>
        <taxon>Octopodiformes</taxon>
        <taxon>Octopoda</taxon>
        <taxon>Incirrata</taxon>
        <taxon>Octopodidae</taxon>
        <taxon>Octopus</taxon>
    </lineage>
</organism>
<evidence type="ECO:0000256" key="2">
    <source>
        <dbReference type="ARBA" id="ARBA00006370"/>
    </source>
</evidence>
<dbReference type="GO" id="GO:0005576">
    <property type="term" value="C:extracellular region"/>
    <property type="evidence" value="ECO:0007669"/>
    <property type="project" value="UniProtKB-SubCell"/>
</dbReference>
<keyword evidence="3" id="KW-0964">Secreted</keyword>
<comment type="subcellular location">
    <subcellularLocation>
        <location evidence="1">Secreted</location>
    </subcellularLocation>
</comment>
<protein>
    <submittedName>
        <fullName evidence="9">NPC intracellular cholesterol transporter 2</fullName>
    </submittedName>
</protein>
<keyword evidence="8" id="KW-1185">Reference proteome</keyword>
<dbReference type="CDD" id="cd00916">
    <property type="entry name" value="Npc2_like"/>
    <property type="match status" value="1"/>
</dbReference>
<evidence type="ECO:0000256" key="4">
    <source>
        <dbReference type="ARBA" id="ARBA00022729"/>
    </source>
</evidence>
<dbReference type="InterPro" id="IPR039670">
    <property type="entry name" value="NPC2-like"/>
</dbReference>
<proteinExistence type="inferred from homology"/>
<dbReference type="InterPro" id="IPR003172">
    <property type="entry name" value="ML_dom"/>
</dbReference>
<accession>A0A6P7SW99</accession>
<evidence type="ECO:0000256" key="5">
    <source>
        <dbReference type="ARBA" id="ARBA00023157"/>
    </source>
</evidence>
<dbReference type="Gene3D" id="2.60.40.770">
    <property type="match status" value="1"/>
</dbReference>
<name>A0A6P7SW99_9MOLL</name>
<dbReference type="AlphaFoldDB" id="A0A6P7SW99"/>
<comment type="similarity">
    <text evidence="2">Belongs to the NPC2 family.</text>
</comment>
<dbReference type="InterPro" id="IPR014756">
    <property type="entry name" value="Ig_E-set"/>
</dbReference>
<dbReference type="FunFam" id="2.60.40.770:FF:000001">
    <property type="entry name" value="NPC intracellular cholesterol transporter 2"/>
    <property type="match status" value="1"/>
</dbReference>
<keyword evidence="5" id="KW-1015">Disulfide bond</keyword>
<evidence type="ECO:0000259" key="7">
    <source>
        <dbReference type="SMART" id="SM00737"/>
    </source>
</evidence>
<dbReference type="InterPro" id="IPR033916">
    <property type="entry name" value="ML_Npc2-like"/>
</dbReference>
<dbReference type="RefSeq" id="XP_029642540.1">
    <property type="nucleotide sequence ID" value="XM_029786680.2"/>
</dbReference>
<evidence type="ECO:0000256" key="3">
    <source>
        <dbReference type="ARBA" id="ARBA00022525"/>
    </source>
</evidence>
<feature type="signal peptide" evidence="6">
    <location>
        <begin position="1"/>
        <end position="24"/>
    </location>
</feature>
<feature type="domain" description="MD-2-related lipid-recognition" evidence="7">
    <location>
        <begin position="28"/>
        <end position="149"/>
    </location>
</feature>
<dbReference type="SUPFAM" id="SSF81296">
    <property type="entry name" value="E set domains"/>
    <property type="match status" value="1"/>
</dbReference>
<evidence type="ECO:0000256" key="1">
    <source>
        <dbReference type="ARBA" id="ARBA00004613"/>
    </source>
</evidence>
<gene>
    <name evidence="9" type="primary">LOC115217087</name>
</gene>
<evidence type="ECO:0000313" key="8">
    <source>
        <dbReference type="Proteomes" id="UP000515154"/>
    </source>
</evidence>
<dbReference type="Pfam" id="PF02221">
    <property type="entry name" value="E1_DerP2_DerF2"/>
    <property type="match status" value="1"/>
</dbReference>
<dbReference type="GO" id="GO:0032934">
    <property type="term" value="F:sterol binding"/>
    <property type="evidence" value="ECO:0007669"/>
    <property type="project" value="InterPro"/>
</dbReference>